<dbReference type="InterPro" id="IPR032675">
    <property type="entry name" value="LRR_dom_sf"/>
</dbReference>
<dbReference type="Pfam" id="PF00560">
    <property type="entry name" value="LRR_1"/>
    <property type="match status" value="1"/>
</dbReference>
<dbReference type="Proteomes" id="UP000265080">
    <property type="component" value="Chromosome 11"/>
</dbReference>
<dbReference type="Gene3D" id="3.80.10.10">
    <property type="entry name" value="Ribonuclease Inhibitor"/>
    <property type="match status" value="2"/>
</dbReference>
<evidence type="ECO:0000256" key="4">
    <source>
        <dbReference type="SAM" id="SignalP"/>
    </source>
</evidence>
<dbReference type="PRINTS" id="PR00019">
    <property type="entry name" value="LEURICHRPT"/>
</dbReference>
<keyword evidence="6" id="KW-1185">Reference proteome</keyword>
<evidence type="ECO:0000256" key="2">
    <source>
        <dbReference type="ARBA" id="ARBA00022729"/>
    </source>
</evidence>
<name>A0A3P8TWA5_AMPPE</name>
<dbReference type="SMART" id="SM00364">
    <property type="entry name" value="LRR_BAC"/>
    <property type="match status" value="5"/>
</dbReference>
<dbReference type="STRING" id="161767.ENSAPEP00000029359"/>
<evidence type="ECO:0000313" key="5">
    <source>
        <dbReference type="Ensembl" id="ENSAPEP00000029359.1"/>
    </source>
</evidence>
<dbReference type="InterPro" id="IPR003591">
    <property type="entry name" value="Leu-rich_rpt_typical-subtyp"/>
</dbReference>
<dbReference type="Pfam" id="PF13855">
    <property type="entry name" value="LRR_8"/>
    <property type="match status" value="2"/>
</dbReference>
<dbReference type="PROSITE" id="PS51450">
    <property type="entry name" value="LRR"/>
    <property type="match status" value="3"/>
</dbReference>
<dbReference type="GeneTree" id="ENSGT00940000165355"/>
<dbReference type="AlphaFoldDB" id="A0A3P8TWA5"/>
<organism evidence="5 6">
    <name type="scientific">Amphiprion percula</name>
    <name type="common">Orange clownfish</name>
    <name type="synonym">Lutjanus percula</name>
    <dbReference type="NCBI Taxonomy" id="161767"/>
    <lineage>
        <taxon>Eukaryota</taxon>
        <taxon>Metazoa</taxon>
        <taxon>Chordata</taxon>
        <taxon>Craniata</taxon>
        <taxon>Vertebrata</taxon>
        <taxon>Euteleostomi</taxon>
        <taxon>Actinopterygii</taxon>
        <taxon>Neopterygii</taxon>
        <taxon>Teleostei</taxon>
        <taxon>Neoteleostei</taxon>
        <taxon>Acanthomorphata</taxon>
        <taxon>Ovalentaria</taxon>
        <taxon>Pomacentridae</taxon>
        <taxon>Amphiprion</taxon>
    </lineage>
</organism>
<keyword evidence="1" id="KW-0433">Leucine-rich repeat</keyword>
<protein>
    <recommendedName>
        <fullName evidence="7">LRRCT domain-containing protein</fullName>
    </recommendedName>
</protein>
<dbReference type="SUPFAM" id="SSF52058">
    <property type="entry name" value="L domain-like"/>
    <property type="match status" value="1"/>
</dbReference>
<evidence type="ECO:0008006" key="7">
    <source>
        <dbReference type="Google" id="ProtNLM"/>
    </source>
</evidence>
<dbReference type="Ensembl" id="ENSAPET00000030148.1">
    <property type="protein sequence ID" value="ENSAPEP00000029359.1"/>
    <property type="gene ID" value="ENSAPEG00000020875.1"/>
</dbReference>
<sequence length="342" mass="38493">MIVWLLLTFTALAESNFQTRRPHSCPDLCSCSLTASGANVLCSRSSLTYFPERGLPPNTTHLSFQGTQLSNITAGHLSAVPFLTYLRLYYNNLTSLPLELPVVIPHLNELDLSGNQLVHLPPNVFSHASLYRLILRSNLLEKADADWFPDNSSLTLLDLSWNRLTSIPAALLHKLPNLEVLDLNDNNLQELQEDALKNLHHLETLNLGGNKLMTLRPATFAHNLKLSQLCLHENRLQELPANLLRGLQNLQLLLLFKNQLRYLPSGLLDETKSSFGVVLSGNPWECDGKIEYLWKWLTDRLQNVFFLKEVTCGGPEAFKDQQIVSLTESQLGLTKSQSNIHN</sequence>
<reference evidence="5" key="3">
    <citation type="submission" date="2025-09" db="UniProtKB">
        <authorList>
            <consortium name="Ensembl"/>
        </authorList>
    </citation>
    <scope>IDENTIFICATION</scope>
</reference>
<dbReference type="InterPro" id="IPR001611">
    <property type="entry name" value="Leu-rich_rpt"/>
</dbReference>
<dbReference type="PANTHER" id="PTHR45842:SF25">
    <property type="entry name" value="CARBOXYPEPTIDASE N SUBUNIT 2-LIKE"/>
    <property type="match status" value="1"/>
</dbReference>
<keyword evidence="2 4" id="KW-0732">Signal</keyword>
<reference evidence="5" key="2">
    <citation type="submission" date="2025-08" db="UniProtKB">
        <authorList>
            <consortium name="Ensembl"/>
        </authorList>
    </citation>
    <scope>IDENTIFICATION</scope>
</reference>
<evidence type="ECO:0000256" key="3">
    <source>
        <dbReference type="ARBA" id="ARBA00022737"/>
    </source>
</evidence>
<feature type="signal peptide" evidence="4">
    <location>
        <begin position="1"/>
        <end position="15"/>
    </location>
</feature>
<proteinExistence type="predicted"/>
<dbReference type="InterPro" id="IPR050467">
    <property type="entry name" value="LRFN"/>
</dbReference>
<feature type="chain" id="PRO_5018273304" description="LRRCT domain-containing protein" evidence="4">
    <location>
        <begin position="16"/>
        <end position="342"/>
    </location>
</feature>
<dbReference type="SMART" id="SM00369">
    <property type="entry name" value="LRR_TYP"/>
    <property type="match status" value="7"/>
</dbReference>
<dbReference type="PANTHER" id="PTHR45842">
    <property type="entry name" value="SYNAPTIC ADHESION-LIKE MOLECULE SALM"/>
    <property type="match status" value="1"/>
</dbReference>
<reference evidence="5 6" key="1">
    <citation type="submission" date="2018-03" db="EMBL/GenBank/DDBJ databases">
        <title>Finding Nemo's genes: A chromosome-scale reference assembly of the genome of the orange clownfish Amphiprion percula.</title>
        <authorList>
            <person name="Lehmann R."/>
        </authorList>
    </citation>
    <scope>NUCLEOTIDE SEQUENCE</scope>
</reference>
<evidence type="ECO:0000256" key="1">
    <source>
        <dbReference type="ARBA" id="ARBA00022614"/>
    </source>
</evidence>
<keyword evidence="3" id="KW-0677">Repeat</keyword>
<evidence type="ECO:0000313" key="6">
    <source>
        <dbReference type="Proteomes" id="UP000265080"/>
    </source>
</evidence>
<accession>A0A3P8TWA5</accession>
<dbReference type="OMA" id="HLQLYHT"/>